<comment type="caution">
    <text evidence="10">The sequence shown here is derived from an EMBL/GenBank/DDBJ whole genome shotgun (WGS) entry which is preliminary data.</text>
</comment>
<keyword evidence="7 8" id="KW-0472">Membrane</keyword>
<dbReference type="OrthoDB" id="9808458at2"/>
<dbReference type="GO" id="GO:0005886">
    <property type="term" value="C:plasma membrane"/>
    <property type="evidence" value="ECO:0007669"/>
    <property type="project" value="UniProtKB-SubCell"/>
</dbReference>
<feature type="transmembrane region" description="Helical" evidence="9">
    <location>
        <begin position="344"/>
        <end position="369"/>
    </location>
</feature>
<feature type="transmembrane region" description="Helical" evidence="9">
    <location>
        <begin position="429"/>
        <end position="447"/>
    </location>
</feature>
<evidence type="ECO:0000256" key="7">
    <source>
        <dbReference type="ARBA" id="ARBA00023136"/>
    </source>
</evidence>
<evidence type="ECO:0000256" key="6">
    <source>
        <dbReference type="ARBA" id="ARBA00022989"/>
    </source>
</evidence>
<evidence type="ECO:0000256" key="2">
    <source>
        <dbReference type="ARBA" id="ARBA00005697"/>
    </source>
</evidence>
<evidence type="ECO:0000256" key="1">
    <source>
        <dbReference type="ARBA" id="ARBA00004651"/>
    </source>
</evidence>
<organism evidence="10 11">
    <name type="scientific">Haloplasma contractile SSD-17B</name>
    <dbReference type="NCBI Taxonomy" id="1033810"/>
    <lineage>
        <taxon>Bacteria</taxon>
        <taxon>Bacillati</taxon>
        <taxon>Mycoplasmatota</taxon>
        <taxon>Mollicutes</taxon>
        <taxon>Haloplasmatales</taxon>
        <taxon>Haloplasmataceae</taxon>
        <taxon>Haloplasma</taxon>
    </lineage>
</organism>
<dbReference type="FunCoup" id="F7PWX1">
    <property type="interactions" value="236"/>
</dbReference>
<keyword evidence="5 8" id="KW-0812">Transmembrane</keyword>
<dbReference type="Pfam" id="PF00860">
    <property type="entry name" value="Xan_ur_permease"/>
    <property type="match status" value="1"/>
</dbReference>
<feature type="transmembrane region" description="Helical" evidence="9">
    <location>
        <begin position="43"/>
        <end position="64"/>
    </location>
</feature>
<dbReference type="STRING" id="1033810.HLPCO_001570"/>
<comment type="subcellular location">
    <subcellularLocation>
        <location evidence="1 8">Cell membrane</location>
        <topology evidence="1 8">Multi-pass membrane protein</topology>
    </subcellularLocation>
</comment>
<keyword evidence="10" id="KW-0645">Protease</keyword>
<evidence type="ECO:0000256" key="4">
    <source>
        <dbReference type="ARBA" id="ARBA00022475"/>
    </source>
</evidence>
<evidence type="ECO:0000256" key="9">
    <source>
        <dbReference type="SAM" id="Phobius"/>
    </source>
</evidence>
<feature type="transmembrane region" description="Helical" evidence="9">
    <location>
        <begin position="389"/>
        <end position="417"/>
    </location>
</feature>
<sequence length="453" mass="48437">MFKLKERGTTIKREFIAGLTTFLSMAYILGVNPGMLSNTGMDFGRVFTATAIAAIFGTLVMALVANYPVALAPGMGMNAFFTFTICVSMNIPWQQALAGIFVSGIIFMILSLSGIREQVINAIPQNLKYAVGAGIGLFIAFIGFQGADIIVGDGATLVRLGDLTNPATLLAITGLVITIILYVLRVPASIFIGLVTTSIIGLITGHIEFPETVISGIKAPHFFEFINGFRHGEVFSNTLFKGTPDEFVAVQTVFWDFKFYIVIFTLLFIDFFDTAGTLVTVGERAGLMNKDGKLDDSGRALLADSTATVAGAVVGTSSTTSYMESLAGIEAGGRTGLTSLFTALFFFIALFFAPLFGIVTSAVTAPALIMVGILMTTQLSKIEWDDSAVAISAFLTIITMPLAYSIAEGIAVGFLFYPITMIATKRGKDVSILMYVLSVVFLLYFILSNTVLA</sequence>
<dbReference type="GO" id="GO:0005345">
    <property type="term" value="F:purine nucleobase transmembrane transporter activity"/>
    <property type="evidence" value="ECO:0007669"/>
    <property type="project" value="TreeGrafter"/>
</dbReference>
<proteinExistence type="inferred from homology"/>
<keyword evidence="10" id="KW-0224">Dipeptidase</keyword>
<comment type="similarity">
    <text evidence="2 8">Belongs to the nucleobase:cation symporter-2 (NCS2) (TC 2.A.40) family. Azg-like subfamily.</text>
</comment>
<dbReference type="PIRSF" id="PIRSF005353">
    <property type="entry name" value="PbuG"/>
    <property type="match status" value="1"/>
</dbReference>
<dbReference type="InParanoid" id="F7PWX1"/>
<dbReference type="PANTHER" id="PTHR43337:SF11">
    <property type="entry name" value="GUANINE_HYPOXANTHINE PERMEASE PBUG"/>
    <property type="match status" value="1"/>
</dbReference>
<dbReference type="RefSeq" id="WP_008824834.1">
    <property type="nucleotide sequence ID" value="NZ_AFNU02000004.1"/>
</dbReference>
<keyword evidence="11" id="KW-1185">Reference proteome</keyword>
<dbReference type="EC" id="3.4.13.18" evidence="10"/>
<evidence type="ECO:0000256" key="8">
    <source>
        <dbReference type="PIRNR" id="PIRNR005353"/>
    </source>
</evidence>
<gene>
    <name evidence="10" type="ORF">HLPCO_001570</name>
</gene>
<dbReference type="GO" id="GO:0016805">
    <property type="term" value="F:dipeptidase activity"/>
    <property type="evidence" value="ECO:0007669"/>
    <property type="project" value="UniProtKB-KW"/>
</dbReference>
<feature type="transmembrane region" description="Helical" evidence="9">
    <location>
        <begin position="167"/>
        <end position="184"/>
    </location>
</feature>
<dbReference type="InterPro" id="IPR006043">
    <property type="entry name" value="NCS2"/>
</dbReference>
<evidence type="ECO:0000313" key="10">
    <source>
        <dbReference type="EMBL" id="ERJ12584.1"/>
    </source>
</evidence>
<reference evidence="10 11" key="1">
    <citation type="journal article" date="2011" name="J. Bacteriol.">
        <title>Genome sequence of Haloplasma contractile, an unusual contractile bacterium from a deep-sea anoxic brine lake.</title>
        <authorList>
            <person name="Antunes A."/>
            <person name="Alam I."/>
            <person name="El Dorry H."/>
            <person name="Siam R."/>
            <person name="Robertson A."/>
            <person name="Bajic V.B."/>
            <person name="Stingl U."/>
        </authorList>
    </citation>
    <scope>NUCLEOTIDE SEQUENCE [LARGE SCALE GENOMIC DNA]</scope>
    <source>
        <strain evidence="10 11">SSD-17B</strain>
    </source>
</reference>
<dbReference type="InterPro" id="IPR026033">
    <property type="entry name" value="Azg-like_bact_archaea"/>
</dbReference>
<feature type="transmembrane region" description="Helical" evidence="9">
    <location>
        <begin position="259"/>
        <end position="281"/>
    </location>
</feature>
<feature type="transmembrane region" description="Helical" evidence="9">
    <location>
        <begin position="15"/>
        <end position="31"/>
    </location>
</feature>
<dbReference type="InterPro" id="IPR045018">
    <property type="entry name" value="Azg-like"/>
</dbReference>
<evidence type="ECO:0000256" key="3">
    <source>
        <dbReference type="ARBA" id="ARBA00022448"/>
    </source>
</evidence>
<keyword evidence="6 8" id="KW-1133">Transmembrane helix</keyword>
<dbReference type="eggNOG" id="COG2252">
    <property type="taxonomic scope" value="Bacteria"/>
</dbReference>
<protein>
    <submittedName>
        <fullName evidence="10">Xanthine-uracil permease family protein</fullName>
        <ecNumber evidence="10">3.4.13.18</ecNumber>
    </submittedName>
</protein>
<feature type="transmembrane region" description="Helical" evidence="9">
    <location>
        <begin position="191"/>
        <end position="209"/>
    </location>
</feature>
<dbReference type="Proteomes" id="UP000005707">
    <property type="component" value="Unassembled WGS sequence"/>
</dbReference>
<evidence type="ECO:0000256" key="5">
    <source>
        <dbReference type="ARBA" id="ARBA00022692"/>
    </source>
</evidence>
<feature type="transmembrane region" description="Helical" evidence="9">
    <location>
        <begin position="127"/>
        <end position="147"/>
    </location>
</feature>
<keyword evidence="4 8" id="KW-1003">Cell membrane</keyword>
<feature type="transmembrane region" description="Helical" evidence="9">
    <location>
        <begin position="97"/>
        <end position="115"/>
    </location>
</feature>
<dbReference type="EMBL" id="AFNU02000004">
    <property type="protein sequence ID" value="ERJ12584.1"/>
    <property type="molecule type" value="Genomic_DNA"/>
</dbReference>
<keyword evidence="3 8" id="KW-0813">Transport</keyword>
<evidence type="ECO:0000313" key="11">
    <source>
        <dbReference type="Proteomes" id="UP000005707"/>
    </source>
</evidence>
<dbReference type="AlphaFoldDB" id="F7PWX1"/>
<accession>F7PWX1</accession>
<reference evidence="10 11" key="2">
    <citation type="journal article" date="2013" name="PLoS ONE">
        <title>INDIGO - INtegrated Data Warehouse of MIcrobial GenOmes with Examples from the Red Sea Extremophiles.</title>
        <authorList>
            <person name="Alam I."/>
            <person name="Antunes A."/>
            <person name="Kamau A.A."/>
            <person name="Ba Alawi W."/>
            <person name="Kalkatawi M."/>
            <person name="Stingl U."/>
            <person name="Bajic V.B."/>
        </authorList>
    </citation>
    <scope>NUCLEOTIDE SEQUENCE [LARGE SCALE GENOMIC DNA]</scope>
    <source>
        <strain evidence="10 11">SSD-17B</strain>
    </source>
</reference>
<dbReference type="PANTHER" id="PTHR43337">
    <property type="entry name" value="XANTHINE/URACIL PERMEASE C887.17-RELATED"/>
    <property type="match status" value="1"/>
</dbReference>
<name>F7PWX1_9MOLU</name>
<keyword evidence="10" id="KW-0378">Hydrolase</keyword>